<keyword evidence="1" id="KW-1133">Transmembrane helix</keyword>
<keyword evidence="3" id="KW-1185">Reference proteome</keyword>
<feature type="transmembrane region" description="Helical" evidence="1">
    <location>
        <begin position="6"/>
        <end position="28"/>
    </location>
</feature>
<dbReference type="EMBL" id="JAJGNA010000035">
    <property type="protein sequence ID" value="MCC4310352.1"/>
    <property type="molecule type" value="Genomic_DNA"/>
</dbReference>
<comment type="caution">
    <text evidence="2">The sequence shown here is derived from an EMBL/GenBank/DDBJ whole genome shotgun (WGS) entry which is preliminary data.</text>
</comment>
<dbReference type="Proteomes" id="UP001108027">
    <property type="component" value="Unassembled WGS sequence"/>
</dbReference>
<accession>A0A9Q3YP10</accession>
<dbReference type="RefSeq" id="WP_204430650.1">
    <property type="nucleotide sequence ID" value="NZ_ARXL01000046.1"/>
</dbReference>
<gene>
    <name evidence="2" type="ORF">LL252_17435</name>
</gene>
<name>A0A9Q3YP10_9GAMM</name>
<keyword evidence="1" id="KW-0472">Membrane</keyword>
<protein>
    <submittedName>
        <fullName evidence="2">Uncharacterized protein</fullName>
    </submittedName>
</protein>
<evidence type="ECO:0000313" key="2">
    <source>
        <dbReference type="EMBL" id="MCC4310352.1"/>
    </source>
</evidence>
<proteinExistence type="predicted"/>
<keyword evidence="1" id="KW-0812">Transmembrane</keyword>
<organism evidence="2 3">
    <name type="scientific">Alloalcanivorax marinus</name>
    <dbReference type="NCBI Taxonomy" id="1177169"/>
    <lineage>
        <taxon>Bacteria</taxon>
        <taxon>Pseudomonadati</taxon>
        <taxon>Pseudomonadota</taxon>
        <taxon>Gammaproteobacteria</taxon>
        <taxon>Oceanospirillales</taxon>
        <taxon>Alcanivoracaceae</taxon>
        <taxon>Alloalcanivorax</taxon>
    </lineage>
</organism>
<dbReference type="AlphaFoldDB" id="A0A9Q3YP10"/>
<sequence>MTTVLLTALLTAAITVAVLALWAHYFLLPTLRRRLRADLEEEARNAADLIAARVEEAVKRGINDGVRNLPTREMIEETSRSLARTSTEMVGERLSRFFAKKGDRD</sequence>
<evidence type="ECO:0000256" key="1">
    <source>
        <dbReference type="SAM" id="Phobius"/>
    </source>
</evidence>
<reference evidence="2" key="1">
    <citation type="submission" date="2021-10" db="EMBL/GenBank/DDBJ databases">
        <title>The diversity and Nitrogen Metabolism of Culturable Nitrate-Utilizing Bacteria Within the Oxygen Minimum Zone of the Changjiang (Yangtze River)Estuary.</title>
        <authorList>
            <person name="Zhang D."/>
            <person name="Zheng J."/>
            <person name="Liu S."/>
            <person name="He W."/>
        </authorList>
    </citation>
    <scope>NUCLEOTIDE SEQUENCE</scope>
    <source>
        <strain evidence="2">FXH-223</strain>
    </source>
</reference>
<evidence type="ECO:0000313" key="3">
    <source>
        <dbReference type="Proteomes" id="UP001108027"/>
    </source>
</evidence>